<protein>
    <recommendedName>
        <fullName evidence="3">DUF2292 domain-containing protein</fullName>
    </recommendedName>
</protein>
<reference evidence="1" key="2">
    <citation type="submission" date="2020-09" db="EMBL/GenBank/DDBJ databases">
        <authorList>
            <person name="Sun Q."/>
            <person name="Kim S."/>
        </authorList>
    </citation>
    <scope>NUCLEOTIDE SEQUENCE</scope>
    <source>
        <strain evidence="1">KCTC 32255</strain>
    </source>
</reference>
<gene>
    <name evidence="1" type="ORF">GCM10011614_22100</name>
</gene>
<sequence>MAPDRGSAPAHSREATDPIAEPLAAVAKALKGMRYGAIHLVVHDGKAVQLEVTERRRFNP</sequence>
<accession>A0A918UH12</accession>
<dbReference type="InterPro" id="IPR018743">
    <property type="entry name" value="DUF2292"/>
</dbReference>
<proteinExistence type="predicted"/>
<evidence type="ECO:0000313" key="1">
    <source>
        <dbReference type="EMBL" id="GGZ06733.1"/>
    </source>
</evidence>
<name>A0A918UH12_9SPHN</name>
<comment type="caution">
    <text evidence="1">The sequence shown here is derived from an EMBL/GenBank/DDBJ whole genome shotgun (WGS) entry which is preliminary data.</text>
</comment>
<reference evidence="1" key="1">
    <citation type="journal article" date="2014" name="Int. J. Syst. Evol. Microbiol.">
        <title>Complete genome sequence of Corynebacterium casei LMG S-19264T (=DSM 44701T), isolated from a smear-ripened cheese.</title>
        <authorList>
            <consortium name="US DOE Joint Genome Institute (JGI-PGF)"/>
            <person name="Walter F."/>
            <person name="Albersmeier A."/>
            <person name="Kalinowski J."/>
            <person name="Ruckert C."/>
        </authorList>
    </citation>
    <scope>NUCLEOTIDE SEQUENCE</scope>
    <source>
        <strain evidence="1">KCTC 32255</strain>
    </source>
</reference>
<evidence type="ECO:0008006" key="3">
    <source>
        <dbReference type="Google" id="ProtNLM"/>
    </source>
</evidence>
<keyword evidence="2" id="KW-1185">Reference proteome</keyword>
<dbReference type="Pfam" id="PF10055">
    <property type="entry name" value="DUF2292"/>
    <property type="match status" value="1"/>
</dbReference>
<dbReference type="EMBL" id="BMZA01000007">
    <property type="protein sequence ID" value="GGZ06733.1"/>
    <property type="molecule type" value="Genomic_DNA"/>
</dbReference>
<organism evidence="1 2">
    <name type="scientific">Novosphingobium colocasiae</name>
    <dbReference type="NCBI Taxonomy" id="1256513"/>
    <lineage>
        <taxon>Bacteria</taxon>
        <taxon>Pseudomonadati</taxon>
        <taxon>Pseudomonadota</taxon>
        <taxon>Alphaproteobacteria</taxon>
        <taxon>Sphingomonadales</taxon>
        <taxon>Sphingomonadaceae</taxon>
        <taxon>Novosphingobium</taxon>
    </lineage>
</organism>
<dbReference type="AlphaFoldDB" id="A0A918UH12"/>
<evidence type="ECO:0000313" key="2">
    <source>
        <dbReference type="Proteomes" id="UP000648075"/>
    </source>
</evidence>
<dbReference type="Proteomes" id="UP000648075">
    <property type="component" value="Unassembled WGS sequence"/>
</dbReference>